<gene>
    <name evidence="8" type="ORF">BTW10_00180</name>
</gene>
<evidence type="ECO:0000256" key="1">
    <source>
        <dbReference type="ARBA" id="ARBA00004651"/>
    </source>
</evidence>
<dbReference type="EMBL" id="MSDQ01000001">
    <property type="protein sequence ID" value="OLO13232.1"/>
    <property type="molecule type" value="Genomic_DNA"/>
</dbReference>
<organism evidence="8 9">
    <name type="scientific">Chromohalobacter japonicus</name>
    <dbReference type="NCBI Taxonomy" id="223900"/>
    <lineage>
        <taxon>Bacteria</taxon>
        <taxon>Pseudomonadati</taxon>
        <taxon>Pseudomonadota</taxon>
        <taxon>Gammaproteobacteria</taxon>
        <taxon>Oceanospirillales</taxon>
        <taxon>Halomonadaceae</taxon>
        <taxon>Chromohalobacter</taxon>
    </lineage>
</organism>
<evidence type="ECO:0000256" key="3">
    <source>
        <dbReference type="ARBA" id="ARBA00022475"/>
    </source>
</evidence>
<dbReference type="PANTHER" id="PTHR30086">
    <property type="entry name" value="ARGININE EXPORTER PROTEIN ARGO"/>
    <property type="match status" value="1"/>
</dbReference>
<keyword evidence="3" id="KW-1003">Cell membrane</keyword>
<name>A0A1Q8THS0_9GAMM</name>
<dbReference type="RefSeq" id="WP_075367647.1">
    <property type="nucleotide sequence ID" value="NZ_MSDQ01000001.1"/>
</dbReference>
<sequence length="209" mass="22686">MPLETYLVYLSAVMVFFATPPDTSQLLIISNSIRHGLRRSVFTACGDLTANCLQMIAAAFGLAAIVATSATAFLWIKWLGMAYLIWIGLQLILSKEEGRKAAVSDTGSSLRLFRQGFITSMANPFAVVFFGALFPQFIDSGNPVLPQLLILGLTYIVVDGLILLLWGWLGVRATAALQRYSLGLVSKICGGLMILAATLLATKDLQPRR</sequence>
<evidence type="ECO:0000256" key="2">
    <source>
        <dbReference type="ARBA" id="ARBA00007928"/>
    </source>
</evidence>
<evidence type="ECO:0000256" key="6">
    <source>
        <dbReference type="ARBA" id="ARBA00023136"/>
    </source>
</evidence>
<protein>
    <submittedName>
        <fullName evidence="8">Lysine transporter LysE</fullName>
    </submittedName>
</protein>
<reference evidence="8 9" key="1">
    <citation type="submission" date="2016-12" db="EMBL/GenBank/DDBJ databases">
        <title>Draft genome sequences of strains Salinicola socius SMB35, Salinicola sp. MH3R3-1 and Chromohalobacter sp. SMB17 from the Verkhnekamsk potash mining region of Russia.</title>
        <authorList>
            <person name="Mavrodi D.V."/>
            <person name="Olsson B.E."/>
            <person name="Korsakova E.S."/>
            <person name="Pyankova A."/>
            <person name="Mavrodi O.V."/>
            <person name="Plotnikova E.G."/>
        </authorList>
    </citation>
    <scope>NUCLEOTIDE SEQUENCE [LARGE SCALE GENOMIC DNA]</scope>
    <source>
        <strain evidence="8 9">SMB17</strain>
    </source>
</reference>
<comment type="caution">
    <text evidence="8">The sequence shown here is derived from an EMBL/GenBank/DDBJ whole genome shotgun (WGS) entry which is preliminary data.</text>
</comment>
<dbReference type="Pfam" id="PF01810">
    <property type="entry name" value="LysE"/>
    <property type="match status" value="1"/>
</dbReference>
<dbReference type="AlphaFoldDB" id="A0A1Q8THS0"/>
<dbReference type="GO" id="GO:0005886">
    <property type="term" value="C:plasma membrane"/>
    <property type="evidence" value="ECO:0007669"/>
    <property type="project" value="UniProtKB-SubCell"/>
</dbReference>
<evidence type="ECO:0000256" key="7">
    <source>
        <dbReference type="SAM" id="Phobius"/>
    </source>
</evidence>
<dbReference type="PANTHER" id="PTHR30086:SF14">
    <property type="entry name" value="HOMOSERINE_HOMOSERINE LACTONE EFFLUX PROTEIN"/>
    <property type="match status" value="1"/>
</dbReference>
<keyword evidence="4 7" id="KW-0812">Transmembrane</keyword>
<dbReference type="InterPro" id="IPR001123">
    <property type="entry name" value="LeuE-type"/>
</dbReference>
<dbReference type="GO" id="GO:0042970">
    <property type="term" value="F:homoserine transmembrane transporter activity"/>
    <property type="evidence" value="ECO:0007669"/>
    <property type="project" value="TreeGrafter"/>
</dbReference>
<comment type="similarity">
    <text evidence="2">Belongs to the Rht family.</text>
</comment>
<keyword evidence="5 7" id="KW-1133">Transmembrane helix</keyword>
<feature type="transmembrane region" description="Helical" evidence="7">
    <location>
        <begin position="117"/>
        <end position="138"/>
    </location>
</feature>
<dbReference type="PIRSF" id="PIRSF006324">
    <property type="entry name" value="LeuE"/>
    <property type="match status" value="1"/>
</dbReference>
<feature type="transmembrane region" description="Helical" evidence="7">
    <location>
        <begin position="41"/>
        <end position="66"/>
    </location>
</feature>
<dbReference type="Proteomes" id="UP000186806">
    <property type="component" value="Unassembled WGS sequence"/>
</dbReference>
<proteinExistence type="inferred from homology"/>
<feature type="transmembrane region" description="Helical" evidence="7">
    <location>
        <begin position="144"/>
        <end position="168"/>
    </location>
</feature>
<feature type="transmembrane region" description="Helical" evidence="7">
    <location>
        <begin position="6"/>
        <end position="29"/>
    </location>
</feature>
<evidence type="ECO:0000256" key="5">
    <source>
        <dbReference type="ARBA" id="ARBA00022989"/>
    </source>
</evidence>
<comment type="subcellular location">
    <subcellularLocation>
        <location evidence="1">Cell membrane</location>
        <topology evidence="1">Multi-pass membrane protein</topology>
    </subcellularLocation>
</comment>
<feature type="transmembrane region" description="Helical" evidence="7">
    <location>
        <begin position="180"/>
        <end position="201"/>
    </location>
</feature>
<evidence type="ECO:0000313" key="8">
    <source>
        <dbReference type="EMBL" id="OLO13232.1"/>
    </source>
</evidence>
<keyword evidence="6 7" id="KW-0472">Membrane</keyword>
<evidence type="ECO:0000313" key="9">
    <source>
        <dbReference type="Proteomes" id="UP000186806"/>
    </source>
</evidence>
<keyword evidence="9" id="KW-1185">Reference proteome</keyword>
<accession>A0A1Q8THS0</accession>
<evidence type="ECO:0000256" key="4">
    <source>
        <dbReference type="ARBA" id="ARBA00022692"/>
    </source>
</evidence>